<organism evidence="1 2">
    <name type="scientific">Pseudomonas fluorescens</name>
    <dbReference type="NCBI Taxonomy" id="294"/>
    <lineage>
        <taxon>Bacteria</taxon>
        <taxon>Pseudomonadati</taxon>
        <taxon>Pseudomonadota</taxon>
        <taxon>Gammaproteobacteria</taxon>
        <taxon>Pseudomonadales</taxon>
        <taxon>Pseudomonadaceae</taxon>
        <taxon>Pseudomonas</taxon>
    </lineage>
</organism>
<proteinExistence type="predicted"/>
<evidence type="ECO:0000313" key="1">
    <source>
        <dbReference type="EMBL" id="KPU60480.1"/>
    </source>
</evidence>
<evidence type="ECO:0000313" key="2">
    <source>
        <dbReference type="Proteomes" id="UP000050349"/>
    </source>
</evidence>
<sequence length="241" mass="27866">MNMGAHHRADQTLNVASLMFFSNITMLNFDAESFEISLQHFGAKFRRVVCMYDIRNAIHWPNVFVQSQACQHVGFREDDVLDQHRYRDPVWWEQGEVEAHDGARMDANGKAHPRTIDHLAVILVYNDQIYTCVVDLNPFQRTRCNFVAWPCFEDISRLGFAQAHLRQEAFTLSPQPSSHSMIAGPFQPPFICEYISCNPNLLDRCCFSPIGAYRIHNQLFHLSTKLQRRISSPWGASRHRA</sequence>
<comment type="caution">
    <text evidence="1">The sequence shown here is derived from an EMBL/GenBank/DDBJ whole genome shotgun (WGS) entry which is preliminary data.</text>
</comment>
<reference evidence="1 2" key="1">
    <citation type="submission" date="2015-09" db="EMBL/GenBank/DDBJ databases">
        <authorList>
            <person name="Jackson K.R."/>
            <person name="Lunt B.L."/>
            <person name="Fisher J.N.B."/>
            <person name="Gardner A.V."/>
            <person name="Bailey M.E."/>
            <person name="Deus L.M."/>
            <person name="Earl A.S."/>
            <person name="Gibby P.D."/>
            <person name="Hartmann K.A."/>
            <person name="Liu J.E."/>
            <person name="Manci A.M."/>
            <person name="Nielsen D.A."/>
            <person name="Solomon M.B."/>
            <person name="Breakwell D.P."/>
            <person name="Burnett S.H."/>
            <person name="Grose J.H."/>
        </authorList>
    </citation>
    <scope>NUCLEOTIDE SEQUENCE [LARGE SCALE GENOMIC DNA]</scope>
    <source>
        <strain evidence="1 2">S613</strain>
    </source>
</reference>
<accession>A0A0P8ZT61</accession>
<dbReference type="AlphaFoldDB" id="A0A0P8ZT61"/>
<protein>
    <submittedName>
        <fullName evidence="1">Uncharacterized protein</fullName>
    </submittedName>
</protein>
<name>A0A0P8ZT61_PSEFL</name>
<gene>
    <name evidence="1" type="ORF">AN403_4226</name>
</gene>
<dbReference type="EMBL" id="LJXB01000068">
    <property type="protein sequence ID" value="KPU60480.1"/>
    <property type="molecule type" value="Genomic_DNA"/>
</dbReference>
<dbReference type="Proteomes" id="UP000050349">
    <property type="component" value="Unassembled WGS sequence"/>
</dbReference>